<evidence type="ECO:0000313" key="1">
    <source>
        <dbReference type="EMBL" id="POS80495.1"/>
    </source>
</evidence>
<dbReference type="EMBL" id="MAVT02000047">
    <property type="protein sequence ID" value="POS80495.1"/>
    <property type="molecule type" value="Genomic_DNA"/>
</dbReference>
<accession>A0A2P5IDE3</accession>
<dbReference type="Proteomes" id="UP000094444">
    <property type="component" value="Unassembled WGS sequence"/>
</dbReference>
<organism evidence="1 2">
    <name type="scientific">Diaporthe helianthi</name>
    <dbReference type="NCBI Taxonomy" id="158607"/>
    <lineage>
        <taxon>Eukaryota</taxon>
        <taxon>Fungi</taxon>
        <taxon>Dikarya</taxon>
        <taxon>Ascomycota</taxon>
        <taxon>Pezizomycotina</taxon>
        <taxon>Sordariomycetes</taxon>
        <taxon>Sordariomycetidae</taxon>
        <taxon>Diaporthales</taxon>
        <taxon>Diaporthaceae</taxon>
        <taxon>Diaporthe</taxon>
    </lineage>
</organism>
<comment type="caution">
    <text evidence="1">The sequence shown here is derived from an EMBL/GenBank/DDBJ whole genome shotgun (WGS) entry which is preliminary data.</text>
</comment>
<proteinExistence type="predicted"/>
<dbReference type="AlphaFoldDB" id="A0A2P5IDE3"/>
<evidence type="ECO:0000313" key="2">
    <source>
        <dbReference type="Proteomes" id="UP000094444"/>
    </source>
</evidence>
<name>A0A2P5IDE3_DIAHE</name>
<protein>
    <submittedName>
        <fullName evidence="1">Uncharacterized protein</fullName>
    </submittedName>
</protein>
<gene>
    <name evidence="1" type="ORF">DHEL01_v201094</name>
</gene>
<reference evidence="1" key="1">
    <citation type="submission" date="2017-09" db="EMBL/GenBank/DDBJ databases">
        <title>Polyketide synthases of a Diaporthe helianthi virulent isolate.</title>
        <authorList>
            <person name="Baroncelli R."/>
        </authorList>
    </citation>
    <scope>NUCLEOTIDE SEQUENCE [LARGE SCALE GENOMIC DNA]</scope>
    <source>
        <strain evidence="1">7/96</strain>
    </source>
</reference>
<dbReference type="InParanoid" id="A0A2P5IDE3"/>
<sequence length="158" mass="17628">MGRNVADFGNVLVTGQPYGVDTEDTEMAGWQAGRILCMGKHQNHRTTERPADQAARPPGRLLFVNANTTHRSDHPAARLPGCQARGTIRFPTRDTPRFQFMVQLQPQRRPKAKEMALGTSPTSHTPIWHDTRSSLTHDLFQGHLQAHPTSLPDEAPLH</sequence>
<keyword evidence="2" id="KW-1185">Reference proteome</keyword>